<dbReference type="Pfam" id="PF00300">
    <property type="entry name" value="His_Phos_1"/>
    <property type="match status" value="1"/>
</dbReference>
<evidence type="ECO:0000313" key="3">
    <source>
        <dbReference type="EMBL" id="WGE09618.1"/>
    </source>
</evidence>
<dbReference type="EMBL" id="CP121769">
    <property type="protein sequence ID" value="WGE09618.1"/>
    <property type="molecule type" value="Genomic_DNA"/>
</dbReference>
<organism evidence="1 4">
    <name type="scientific">Glaesserella parasuis</name>
    <name type="common">Haemophilus parasuis</name>
    <dbReference type="NCBI Taxonomy" id="738"/>
    <lineage>
        <taxon>Bacteria</taxon>
        <taxon>Pseudomonadati</taxon>
        <taxon>Pseudomonadota</taxon>
        <taxon>Gammaproteobacteria</taxon>
        <taxon>Pasteurellales</taxon>
        <taxon>Pasteurellaceae</taxon>
        <taxon>Glaesserella</taxon>
    </lineage>
</organism>
<dbReference type="AlphaFoldDB" id="A0A6I5WMV9"/>
<dbReference type="InterPro" id="IPR013078">
    <property type="entry name" value="His_Pase_superF_clade-1"/>
</dbReference>
<dbReference type="SMART" id="SM00855">
    <property type="entry name" value="PGAM"/>
    <property type="match status" value="1"/>
</dbReference>
<dbReference type="GO" id="GO:0005737">
    <property type="term" value="C:cytoplasm"/>
    <property type="evidence" value="ECO:0007669"/>
    <property type="project" value="InterPro"/>
</dbReference>
<dbReference type="NCBIfam" id="TIGR00249">
    <property type="entry name" value="sixA"/>
    <property type="match status" value="1"/>
</dbReference>
<dbReference type="InterPro" id="IPR029033">
    <property type="entry name" value="His_PPase_superfam"/>
</dbReference>
<evidence type="ECO:0000313" key="1">
    <source>
        <dbReference type="EMBL" id="MDD2168737.1"/>
    </source>
</evidence>
<dbReference type="GO" id="GO:0101006">
    <property type="term" value="F:protein histidine phosphatase activity"/>
    <property type="evidence" value="ECO:0007669"/>
    <property type="project" value="InterPro"/>
</dbReference>
<dbReference type="EMBL" id="CP071491">
    <property type="protein sequence ID" value="QSX17549.1"/>
    <property type="molecule type" value="Genomic_DNA"/>
</dbReference>
<proteinExistence type="predicted"/>
<dbReference type="SUPFAM" id="SSF53254">
    <property type="entry name" value="Phosphoglycerate mutase-like"/>
    <property type="match status" value="1"/>
</dbReference>
<dbReference type="Proteomes" id="UP000662736">
    <property type="component" value="Chromosome"/>
</dbReference>
<evidence type="ECO:0000313" key="2">
    <source>
        <dbReference type="EMBL" id="QSX17549.1"/>
    </source>
</evidence>
<reference evidence="1" key="2">
    <citation type="submission" date="2022-09" db="EMBL/GenBank/DDBJ databases">
        <title>Molecular characterization of Glaesserella parasuis strains circulating in commercial swine farms using whole-genome sequencing.</title>
        <authorList>
            <person name="Mugabi R."/>
            <person name="Clavijo M."/>
            <person name="Li G."/>
        </authorList>
    </citation>
    <scope>NUCLEOTIDE SEQUENCE</scope>
    <source>
        <strain evidence="1">0435-53</strain>
    </source>
</reference>
<dbReference type="RefSeq" id="WP_016528309.1">
    <property type="nucleotide sequence ID" value="NZ_CP020085.1"/>
</dbReference>
<reference evidence="2" key="1">
    <citation type="submission" date="2021-03" db="EMBL/GenBank/DDBJ databases">
        <title>Characterization of a novel Integrative Conjugative Element in Glaesserella parasuis.</title>
        <authorList>
            <person name="Hu G."/>
            <person name="Sun H."/>
        </authorList>
    </citation>
    <scope>NUCLEOTIDE SEQUENCE</scope>
    <source>
        <strain evidence="2">GHP1807</strain>
    </source>
</reference>
<sequence>MNIWIMRHGEAGFNAPTDAQRNLTEQGKLMAYQQGQWLAKRLENQQIKLDKVIISPYLRTQQTAQAVEQGMQAVNTMQSFANLAETWEEITPDGNPDTVIDYLAFLREEGAKHVLIISHLPLVFDLVYQLTQQRVHFSPAVIAEISKVEGKNHLSVIVPRNSQ</sequence>
<dbReference type="Proteomes" id="UP001148834">
    <property type="component" value="Unassembled WGS sequence"/>
</dbReference>
<protein>
    <submittedName>
        <fullName evidence="1">Phosphohistidine phosphatase SixA</fullName>
    </submittedName>
</protein>
<gene>
    <name evidence="1" type="primary">sixA</name>
    <name evidence="2" type="ORF">J1G54_03155</name>
    <name evidence="1" type="ORF">N5925_09170</name>
    <name evidence="3" type="ORF">QBL01_10255</name>
</gene>
<dbReference type="InterPro" id="IPR004449">
    <property type="entry name" value="SixA"/>
</dbReference>
<dbReference type="EMBL" id="JAODIR010000055">
    <property type="protein sequence ID" value="MDD2168737.1"/>
    <property type="molecule type" value="Genomic_DNA"/>
</dbReference>
<name>A0A6I5WMV9_GLAPU</name>
<reference evidence="3" key="3">
    <citation type="submission" date="2023-04" db="EMBL/GenBank/DDBJ databases">
        <title>Molecular characterization of the Integrative and Conjugative elements harboring multidrug-resistance gene from Glaesserella (Haemophilus) parasuis.</title>
        <authorList>
            <person name="Che Y."/>
            <person name="Zhou L."/>
        </authorList>
    </citation>
    <scope>NUCLEOTIDE SEQUENCE</scope>
    <source>
        <strain evidence="3">Z44</strain>
    </source>
</reference>
<accession>A0A6I5WMV9</accession>
<dbReference type="CDD" id="cd07067">
    <property type="entry name" value="HP_PGM_like"/>
    <property type="match status" value="1"/>
</dbReference>
<dbReference type="Gene3D" id="3.40.50.1240">
    <property type="entry name" value="Phosphoglycerate mutase-like"/>
    <property type="match status" value="1"/>
</dbReference>
<dbReference type="Proteomes" id="UP001222296">
    <property type="component" value="Chromosome"/>
</dbReference>
<evidence type="ECO:0000313" key="4">
    <source>
        <dbReference type="Proteomes" id="UP001148834"/>
    </source>
</evidence>